<evidence type="ECO:0000313" key="14">
    <source>
        <dbReference type="EMBL" id="KAK3734902.1"/>
    </source>
</evidence>
<dbReference type="EMBL" id="JAWDGP010006834">
    <property type="protein sequence ID" value="KAK3734902.1"/>
    <property type="molecule type" value="Genomic_DNA"/>
</dbReference>
<dbReference type="InterPro" id="IPR001320">
    <property type="entry name" value="Iontro_rcpt_C"/>
</dbReference>
<dbReference type="PANTHER" id="PTHR18966">
    <property type="entry name" value="IONOTROPIC GLUTAMATE RECEPTOR"/>
    <property type="match status" value="1"/>
</dbReference>
<name>A0AAE1CU07_9GAST</name>
<comment type="caution">
    <text evidence="14">The sequence shown here is derived from an EMBL/GenBank/DDBJ whole genome shotgun (WGS) entry which is preliminary data.</text>
</comment>
<evidence type="ECO:0000256" key="10">
    <source>
        <dbReference type="ARBA" id="ARBA00023303"/>
    </source>
</evidence>
<keyword evidence="7" id="KW-0675">Receptor</keyword>
<evidence type="ECO:0000256" key="1">
    <source>
        <dbReference type="ARBA" id="ARBA00004141"/>
    </source>
</evidence>
<evidence type="ECO:0000256" key="4">
    <source>
        <dbReference type="ARBA" id="ARBA00022989"/>
    </source>
</evidence>
<evidence type="ECO:0000256" key="3">
    <source>
        <dbReference type="ARBA" id="ARBA00022692"/>
    </source>
</evidence>
<gene>
    <name evidence="14" type="ORF">RRG08_038927</name>
</gene>
<evidence type="ECO:0000256" key="8">
    <source>
        <dbReference type="ARBA" id="ARBA00023180"/>
    </source>
</evidence>
<accession>A0AAE1CU07</accession>
<evidence type="ECO:0000256" key="5">
    <source>
        <dbReference type="ARBA" id="ARBA00023065"/>
    </source>
</evidence>
<feature type="domain" description="Ionotropic glutamate receptor C-terminal" evidence="13">
    <location>
        <begin position="1"/>
        <end position="111"/>
    </location>
</feature>
<evidence type="ECO:0000256" key="12">
    <source>
        <dbReference type="SAM" id="Phobius"/>
    </source>
</evidence>
<feature type="transmembrane region" description="Helical" evidence="12">
    <location>
        <begin position="133"/>
        <end position="157"/>
    </location>
</feature>
<proteinExistence type="predicted"/>
<keyword evidence="9" id="KW-1071">Ligand-gated ion channel</keyword>
<protein>
    <recommendedName>
        <fullName evidence="13">Ionotropic glutamate receptor C-terminal domain-containing protein</fullName>
    </recommendedName>
</protein>
<keyword evidence="15" id="KW-1185">Reference proteome</keyword>
<organism evidence="14 15">
    <name type="scientific">Elysia crispata</name>
    <name type="common">lettuce slug</name>
    <dbReference type="NCBI Taxonomy" id="231223"/>
    <lineage>
        <taxon>Eukaryota</taxon>
        <taxon>Metazoa</taxon>
        <taxon>Spiralia</taxon>
        <taxon>Lophotrochozoa</taxon>
        <taxon>Mollusca</taxon>
        <taxon>Gastropoda</taxon>
        <taxon>Heterobranchia</taxon>
        <taxon>Euthyneura</taxon>
        <taxon>Panpulmonata</taxon>
        <taxon>Sacoglossa</taxon>
        <taxon>Placobranchoidea</taxon>
        <taxon>Plakobranchidae</taxon>
        <taxon>Elysia</taxon>
    </lineage>
</organism>
<dbReference type="SUPFAM" id="SSF53850">
    <property type="entry name" value="Periplasmic binding protein-like II"/>
    <property type="match status" value="1"/>
</dbReference>
<dbReference type="GO" id="GO:0015276">
    <property type="term" value="F:ligand-gated monoatomic ion channel activity"/>
    <property type="evidence" value="ECO:0007669"/>
    <property type="project" value="InterPro"/>
</dbReference>
<evidence type="ECO:0000256" key="2">
    <source>
        <dbReference type="ARBA" id="ARBA00022448"/>
    </source>
</evidence>
<dbReference type="SMART" id="SM00079">
    <property type="entry name" value="PBPe"/>
    <property type="match status" value="1"/>
</dbReference>
<dbReference type="Gene3D" id="3.40.190.10">
    <property type="entry name" value="Periplasmic binding protein-like II"/>
    <property type="match status" value="1"/>
</dbReference>
<dbReference type="FunFam" id="3.40.190.10:FF:000061">
    <property type="entry name" value="Glutamate receptor, ionotropic kainate"/>
    <property type="match status" value="1"/>
</dbReference>
<feature type="compositionally biased region" description="Low complexity" evidence="11">
    <location>
        <begin position="240"/>
        <end position="251"/>
    </location>
</feature>
<evidence type="ECO:0000259" key="13">
    <source>
        <dbReference type="SMART" id="SM00079"/>
    </source>
</evidence>
<evidence type="ECO:0000256" key="11">
    <source>
        <dbReference type="SAM" id="MobiDB-lite"/>
    </source>
</evidence>
<keyword evidence="10" id="KW-0407">Ion channel</keyword>
<dbReference type="InterPro" id="IPR015683">
    <property type="entry name" value="Ionotropic_Glu_rcpt"/>
</dbReference>
<dbReference type="GO" id="GO:0016020">
    <property type="term" value="C:membrane"/>
    <property type="evidence" value="ECO:0007669"/>
    <property type="project" value="UniProtKB-SubCell"/>
</dbReference>
<evidence type="ECO:0000256" key="7">
    <source>
        <dbReference type="ARBA" id="ARBA00023170"/>
    </source>
</evidence>
<keyword evidence="8" id="KW-0325">Glycoprotein</keyword>
<reference evidence="14" key="1">
    <citation type="journal article" date="2023" name="G3 (Bethesda)">
        <title>A reference genome for the long-term kleptoplast-retaining sea slug Elysia crispata morphotype clarki.</title>
        <authorList>
            <person name="Eastman K.E."/>
            <person name="Pendleton A.L."/>
            <person name="Shaikh M.A."/>
            <person name="Suttiyut T."/>
            <person name="Ogas R."/>
            <person name="Tomko P."/>
            <person name="Gavelis G."/>
            <person name="Widhalm J.R."/>
            <person name="Wisecaver J.H."/>
        </authorList>
    </citation>
    <scope>NUCLEOTIDE SEQUENCE</scope>
    <source>
        <strain evidence="14">ECLA1</strain>
    </source>
</reference>
<keyword evidence="6 12" id="KW-0472">Membrane</keyword>
<dbReference type="Proteomes" id="UP001283361">
    <property type="component" value="Unassembled WGS sequence"/>
</dbReference>
<keyword evidence="3 12" id="KW-0812">Transmembrane</keyword>
<evidence type="ECO:0000256" key="9">
    <source>
        <dbReference type="ARBA" id="ARBA00023286"/>
    </source>
</evidence>
<sequence length="292" mass="33047">MRRNVQDSNIDTYKRMYAYMKKNTGVMSANYPDGIKRVKKGNYAFFMENLMIDYQVQRDCELMQVGGQLDSKGYGVGLPMNSPYRDRLSMAILELQENGKIQMLYNKWWKDTGTCVRDDNKESKANALGVENVGGIFVVLLVGLALAIVVAIIEFIYKSKENAQEDRQSLCQEMAQELRFAVRCGGSSKRPKYKPRTDCPECMQGKPFNSHRHREEFDGPPPPNGVIQLRQTRTIPSPVPSSARSVPSSSATGATVTRYETEFRPDYSSHTTATTRGYNGDYLHVDYSDNEV</sequence>
<evidence type="ECO:0000313" key="15">
    <source>
        <dbReference type="Proteomes" id="UP001283361"/>
    </source>
</evidence>
<keyword evidence="2" id="KW-0813">Transport</keyword>
<feature type="region of interest" description="Disordered" evidence="11">
    <location>
        <begin position="236"/>
        <end position="275"/>
    </location>
</feature>
<dbReference type="AlphaFoldDB" id="A0AAE1CU07"/>
<keyword evidence="5" id="KW-0406">Ion transport</keyword>
<evidence type="ECO:0000256" key="6">
    <source>
        <dbReference type="ARBA" id="ARBA00023136"/>
    </source>
</evidence>
<comment type="subcellular location">
    <subcellularLocation>
        <location evidence="1">Membrane</location>
        <topology evidence="1">Multi-pass membrane protein</topology>
    </subcellularLocation>
</comment>
<keyword evidence="4 12" id="KW-1133">Transmembrane helix</keyword>